<feature type="signal peptide" evidence="2">
    <location>
        <begin position="1"/>
        <end position="19"/>
    </location>
</feature>
<comment type="caution">
    <text evidence="4">The sequence shown here is derived from an EMBL/GenBank/DDBJ whole genome shotgun (WGS) entry which is preliminary data.</text>
</comment>
<keyword evidence="6" id="KW-1185">Reference proteome</keyword>
<name>A0A7X6RF17_9CORY</name>
<protein>
    <recommendedName>
        <fullName evidence="7">Secreted protein</fullName>
    </recommendedName>
</protein>
<organism evidence="4 5">
    <name type="scientific">Corynebacterium mucifaciens</name>
    <dbReference type="NCBI Taxonomy" id="57171"/>
    <lineage>
        <taxon>Bacteria</taxon>
        <taxon>Bacillati</taxon>
        <taxon>Actinomycetota</taxon>
        <taxon>Actinomycetes</taxon>
        <taxon>Mycobacteriales</taxon>
        <taxon>Corynebacteriaceae</taxon>
        <taxon>Corynebacterium</taxon>
    </lineage>
</organism>
<dbReference type="EMBL" id="JAAXPF010000007">
    <property type="protein sequence ID" value="NKY69180.1"/>
    <property type="molecule type" value="Genomic_DNA"/>
</dbReference>
<keyword evidence="2" id="KW-0732">Signal</keyword>
<evidence type="ECO:0008006" key="7">
    <source>
        <dbReference type="Google" id="ProtNLM"/>
    </source>
</evidence>
<evidence type="ECO:0000256" key="2">
    <source>
        <dbReference type="SAM" id="SignalP"/>
    </source>
</evidence>
<evidence type="ECO:0000313" key="5">
    <source>
        <dbReference type="Proteomes" id="UP000554284"/>
    </source>
</evidence>
<proteinExistence type="predicted"/>
<gene>
    <name evidence="4" type="ORF">HF989_07305</name>
    <name evidence="3" type="ORF">JOF50_001213</name>
</gene>
<dbReference type="AlphaFoldDB" id="A0A7X6RF17"/>
<feature type="region of interest" description="Disordered" evidence="1">
    <location>
        <begin position="29"/>
        <end position="68"/>
    </location>
</feature>
<reference evidence="3 6" key="2">
    <citation type="submission" date="2024-06" db="EMBL/GenBank/DDBJ databases">
        <title>Sequencing the genomes of 1000 actinobacteria strains.</title>
        <authorList>
            <person name="Klenk H.-P."/>
        </authorList>
    </citation>
    <scope>NUCLEOTIDE SEQUENCE [LARGE SCALE GENOMIC DNA]</scope>
    <source>
        <strain evidence="3 6">DSM 44265</strain>
    </source>
</reference>
<dbReference type="EMBL" id="JBEPNZ010000001">
    <property type="protein sequence ID" value="MET3944414.1"/>
    <property type="molecule type" value="Genomic_DNA"/>
</dbReference>
<dbReference type="Proteomes" id="UP001549139">
    <property type="component" value="Unassembled WGS sequence"/>
</dbReference>
<dbReference type="PROSITE" id="PS51257">
    <property type="entry name" value="PROKAR_LIPOPROTEIN"/>
    <property type="match status" value="1"/>
</dbReference>
<evidence type="ECO:0000256" key="1">
    <source>
        <dbReference type="SAM" id="MobiDB-lite"/>
    </source>
</evidence>
<dbReference type="RefSeq" id="WP_168685263.1">
    <property type="nucleotide sequence ID" value="NZ_JAAXPF010000007.1"/>
</dbReference>
<sequence length="286" mass="30578">MRRRVALAAVSLLALAGCADEPDAVEVTVTETASSSTPATSTASSTASSSTSSATPTGTPPDCSDEALQASPGLQKFQLNGCIGNFARPGVPQTDHVVLVQWTGKHWEIVESDGMWDGLGMSRPCHNRTKLESLGVPEEYIKAEAVCGEYAPGEQPPSSQPNWEDASKERYIPYVGMGETTPEYTAEPACDGRGILIVDSVIDYGDRADTVHRLAVEVLTADPTGRSRQYTFPGQCPSLRAQVNGNDIYPVYLDFGHDTEALCRARANYGGDARVLSNRAEFTSPC</sequence>
<evidence type="ECO:0000313" key="3">
    <source>
        <dbReference type="EMBL" id="MET3944414.1"/>
    </source>
</evidence>
<accession>A0A7X6RF17</accession>
<evidence type="ECO:0000313" key="6">
    <source>
        <dbReference type="Proteomes" id="UP001549139"/>
    </source>
</evidence>
<evidence type="ECO:0000313" key="4">
    <source>
        <dbReference type="EMBL" id="NKY69180.1"/>
    </source>
</evidence>
<reference evidence="4 5" key="1">
    <citation type="submission" date="2020-04" db="EMBL/GenBank/DDBJ databases">
        <title>MicrobeNet Type strains.</title>
        <authorList>
            <person name="Nicholson A.C."/>
        </authorList>
    </citation>
    <scope>NUCLEOTIDE SEQUENCE [LARGE SCALE GENOMIC DNA]</scope>
    <source>
        <strain evidence="4 5">ATCC 700355</strain>
    </source>
</reference>
<feature type="chain" id="PRO_5039546482" description="Secreted protein" evidence="2">
    <location>
        <begin position="20"/>
        <end position="286"/>
    </location>
</feature>
<feature type="compositionally biased region" description="Low complexity" evidence="1">
    <location>
        <begin position="29"/>
        <end position="57"/>
    </location>
</feature>
<dbReference type="Proteomes" id="UP000554284">
    <property type="component" value="Unassembled WGS sequence"/>
</dbReference>